<evidence type="ECO:0000313" key="12">
    <source>
        <dbReference type="Proteomes" id="UP001501757"/>
    </source>
</evidence>
<evidence type="ECO:0000259" key="10">
    <source>
        <dbReference type="Pfam" id="PF02501"/>
    </source>
</evidence>
<feature type="domain" description="Type II secretion system protein GspI C-terminal" evidence="10">
    <location>
        <begin position="50"/>
        <end position="127"/>
    </location>
</feature>
<name>A0ABN0WPR9_9ALTE</name>
<protein>
    <recommendedName>
        <fullName evidence="9">Type II secretion system protein I</fullName>
        <shortName evidence="9">T2SS minor pseudopilin I</shortName>
    </recommendedName>
</protein>
<dbReference type="RefSeq" id="WP_245921840.1">
    <property type="nucleotide sequence ID" value="NZ_BAAAEI010000003.1"/>
</dbReference>
<organism evidence="11 12">
    <name type="scientific">Bowmanella denitrificans</name>
    <dbReference type="NCBI Taxonomy" id="366582"/>
    <lineage>
        <taxon>Bacteria</taxon>
        <taxon>Pseudomonadati</taxon>
        <taxon>Pseudomonadota</taxon>
        <taxon>Gammaproteobacteria</taxon>
        <taxon>Alteromonadales</taxon>
        <taxon>Alteromonadaceae</taxon>
        <taxon>Bowmanella</taxon>
    </lineage>
</organism>
<evidence type="ECO:0000256" key="5">
    <source>
        <dbReference type="ARBA" id="ARBA00022519"/>
    </source>
</evidence>
<keyword evidence="5 9" id="KW-0997">Cell inner membrane</keyword>
<dbReference type="Proteomes" id="UP001501757">
    <property type="component" value="Unassembled WGS sequence"/>
</dbReference>
<comment type="similarity">
    <text evidence="2 9">Belongs to the GSP I family.</text>
</comment>
<dbReference type="PANTHER" id="PTHR38779:SF2">
    <property type="entry name" value="TYPE II SECRETION SYSTEM PROTEIN I-RELATED"/>
    <property type="match status" value="1"/>
</dbReference>
<dbReference type="NCBIfam" id="TIGR02532">
    <property type="entry name" value="IV_pilin_GFxxxE"/>
    <property type="match status" value="1"/>
</dbReference>
<comment type="subcellular location">
    <subcellularLocation>
        <location evidence="1 9">Cell inner membrane</location>
        <topology evidence="1 9">Single-pass membrane protein</topology>
    </subcellularLocation>
</comment>
<gene>
    <name evidence="11" type="primary">exeI</name>
    <name evidence="11" type="ORF">GCM10009092_05270</name>
</gene>
<evidence type="ECO:0000256" key="4">
    <source>
        <dbReference type="ARBA" id="ARBA00022481"/>
    </source>
</evidence>
<keyword evidence="8 9" id="KW-0472">Membrane</keyword>
<evidence type="ECO:0000256" key="8">
    <source>
        <dbReference type="ARBA" id="ARBA00023136"/>
    </source>
</evidence>
<dbReference type="InterPro" id="IPR010052">
    <property type="entry name" value="T2SS_protein-GspI"/>
</dbReference>
<dbReference type="EMBL" id="BAAAEI010000003">
    <property type="protein sequence ID" value="GAA0343618.1"/>
    <property type="molecule type" value="Genomic_DNA"/>
</dbReference>
<comment type="caution">
    <text evidence="11">The sequence shown here is derived from an EMBL/GenBank/DDBJ whole genome shotgun (WGS) entry which is preliminary data.</text>
</comment>
<evidence type="ECO:0000313" key="11">
    <source>
        <dbReference type="EMBL" id="GAA0343618.1"/>
    </source>
</evidence>
<dbReference type="InterPro" id="IPR012902">
    <property type="entry name" value="N_methyl_site"/>
</dbReference>
<sequence>MMLCLTRLNATKQRGMTLLEVMVALLIFAIAGTAVMKAAGEHLHNVGMIEEVTMATWVADNRLTQIHLEGRWPPQNNQKGSVEMAHRTWYWKQLVKETADKELRQVEVEVRLEENAPQAITMVSTYIAKPARNP</sequence>
<dbReference type="Pfam" id="PF02501">
    <property type="entry name" value="T2SSI"/>
    <property type="match status" value="1"/>
</dbReference>
<keyword evidence="4 9" id="KW-0488">Methylation</keyword>
<dbReference type="PANTHER" id="PTHR38779">
    <property type="entry name" value="TYPE II SECRETION SYSTEM PROTEIN I-RELATED"/>
    <property type="match status" value="1"/>
</dbReference>
<dbReference type="Pfam" id="PF07963">
    <property type="entry name" value="N_methyl"/>
    <property type="match status" value="1"/>
</dbReference>
<evidence type="ECO:0000256" key="3">
    <source>
        <dbReference type="ARBA" id="ARBA00022475"/>
    </source>
</evidence>
<dbReference type="SUPFAM" id="SSF54523">
    <property type="entry name" value="Pili subunits"/>
    <property type="match status" value="1"/>
</dbReference>
<dbReference type="InterPro" id="IPR003413">
    <property type="entry name" value="T2SS_GspI_C"/>
</dbReference>
<reference evidence="11 12" key="1">
    <citation type="journal article" date="2019" name="Int. J. Syst. Evol. Microbiol.">
        <title>The Global Catalogue of Microorganisms (GCM) 10K type strain sequencing project: providing services to taxonomists for standard genome sequencing and annotation.</title>
        <authorList>
            <consortium name="The Broad Institute Genomics Platform"/>
            <consortium name="The Broad Institute Genome Sequencing Center for Infectious Disease"/>
            <person name="Wu L."/>
            <person name="Ma J."/>
        </authorList>
    </citation>
    <scope>NUCLEOTIDE SEQUENCE [LARGE SCALE GENOMIC DNA]</scope>
    <source>
        <strain evidence="11 12">JCM 13378</strain>
    </source>
</reference>
<keyword evidence="7 9" id="KW-1133">Transmembrane helix</keyword>
<proteinExistence type="inferred from homology"/>
<dbReference type="NCBIfam" id="TIGR01707">
    <property type="entry name" value="gspI"/>
    <property type="match status" value="1"/>
</dbReference>
<dbReference type="Gene3D" id="3.30.1300.30">
    <property type="entry name" value="GSPII I/J protein-like"/>
    <property type="match status" value="1"/>
</dbReference>
<dbReference type="InterPro" id="IPR045584">
    <property type="entry name" value="Pilin-like"/>
</dbReference>
<keyword evidence="3" id="KW-1003">Cell membrane</keyword>
<dbReference type="PROSITE" id="PS00409">
    <property type="entry name" value="PROKAR_NTER_METHYL"/>
    <property type="match status" value="1"/>
</dbReference>
<comment type="PTM">
    <text evidence="9">Cleaved by prepilin peptidase.</text>
</comment>
<keyword evidence="12" id="KW-1185">Reference proteome</keyword>
<keyword evidence="6 9" id="KW-0812">Transmembrane</keyword>
<evidence type="ECO:0000256" key="6">
    <source>
        <dbReference type="ARBA" id="ARBA00022692"/>
    </source>
</evidence>
<evidence type="ECO:0000256" key="1">
    <source>
        <dbReference type="ARBA" id="ARBA00004377"/>
    </source>
</evidence>
<evidence type="ECO:0000256" key="2">
    <source>
        <dbReference type="ARBA" id="ARBA00008358"/>
    </source>
</evidence>
<comment type="function">
    <text evidence="9">Component of the type II secretion system required for the energy-dependent secretion of extracellular factors such as proteases and toxins from the periplasm.</text>
</comment>
<feature type="transmembrane region" description="Helical" evidence="9">
    <location>
        <begin position="21"/>
        <end position="40"/>
    </location>
</feature>
<comment type="subunit">
    <text evidence="9">Type II secretion is composed of four main components: the outer membrane complex, the inner membrane complex, the cytoplasmic secretion ATPase and the periplasm-spanning pseudopilus.</text>
</comment>
<accession>A0ABN0WPR9</accession>
<evidence type="ECO:0000256" key="9">
    <source>
        <dbReference type="RuleBase" id="RU368030"/>
    </source>
</evidence>
<evidence type="ECO:0000256" key="7">
    <source>
        <dbReference type="ARBA" id="ARBA00022989"/>
    </source>
</evidence>